<dbReference type="InterPro" id="IPR040501">
    <property type="entry name" value="TFA2_Winged_2"/>
</dbReference>
<feature type="compositionally biased region" description="Low complexity" evidence="7">
    <location>
        <begin position="51"/>
        <end position="62"/>
    </location>
</feature>
<dbReference type="InterPro" id="IPR016656">
    <property type="entry name" value="TFIIE-bsu"/>
</dbReference>
<evidence type="ECO:0000313" key="10">
    <source>
        <dbReference type="Proteomes" id="UP000700596"/>
    </source>
</evidence>
<evidence type="ECO:0000256" key="3">
    <source>
        <dbReference type="ARBA" id="ARBA00023125"/>
    </source>
</evidence>
<keyword evidence="3" id="KW-0238">DNA-binding</keyword>
<dbReference type="GO" id="GO:0001097">
    <property type="term" value="F:TFIIH-class transcription factor complex binding"/>
    <property type="evidence" value="ECO:0007669"/>
    <property type="project" value="TreeGrafter"/>
</dbReference>
<accession>A0A9P9EDR7</accession>
<dbReference type="OrthoDB" id="5323195at2759"/>
<feature type="compositionally biased region" description="Basic residues" evidence="7">
    <location>
        <begin position="306"/>
        <end position="316"/>
    </location>
</feature>
<dbReference type="GO" id="GO:0005673">
    <property type="term" value="C:transcription factor TFIIE complex"/>
    <property type="evidence" value="ECO:0007669"/>
    <property type="project" value="InterPro"/>
</dbReference>
<dbReference type="AlphaFoldDB" id="A0A9P9EDR7"/>
<evidence type="ECO:0000313" key="9">
    <source>
        <dbReference type="EMBL" id="KAH7135577.1"/>
    </source>
</evidence>
<evidence type="ECO:0000256" key="7">
    <source>
        <dbReference type="SAM" id="MobiDB-lite"/>
    </source>
</evidence>
<comment type="caution">
    <text evidence="9">The sequence shown here is derived from an EMBL/GenBank/DDBJ whole genome shotgun (WGS) entry which is preliminary data.</text>
</comment>
<proteinExistence type="predicted"/>
<organism evidence="9 10">
    <name type="scientific">Dendryphion nanum</name>
    <dbReference type="NCBI Taxonomy" id="256645"/>
    <lineage>
        <taxon>Eukaryota</taxon>
        <taxon>Fungi</taxon>
        <taxon>Dikarya</taxon>
        <taxon>Ascomycota</taxon>
        <taxon>Pezizomycotina</taxon>
        <taxon>Dothideomycetes</taxon>
        <taxon>Pleosporomycetidae</taxon>
        <taxon>Pleosporales</taxon>
        <taxon>Torulaceae</taxon>
        <taxon>Dendryphion</taxon>
    </lineage>
</organism>
<dbReference type="PANTHER" id="PTHR12716">
    <property type="entry name" value="TRANSCRIPTION INITIATION FACTOR IIE, BETA SUBUNIT"/>
    <property type="match status" value="1"/>
</dbReference>
<dbReference type="PIRSF" id="PIRSF016398">
    <property type="entry name" value="TFIIE-beta"/>
    <property type="match status" value="1"/>
</dbReference>
<dbReference type="Pfam" id="PF02186">
    <property type="entry name" value="TFIIE_beta"/>
    <property type="match status" value="1"/>
</dbReference>
<keyword evidence="5" id="KW-0539">Nucleus</keyword>
<sequence>MVRGLRKMTTLAHHQLADDRVKKRIKEKVKECCGPSTATIPLHTLPDRNFSTRPSSSPQTTTVISSAKMSYLKTNSSSKLSAPSPTPSATSANGAKRKRETGPQTVYSQPQETGTGIHLMTQVTYTIEYLREEKRWMTLQEITDYLNLHQTTPNYEHAVRTLQSTFRKKDPQNRIEWDPRTNKYRYKPKYDIRNADDLKSFLQKQKSAQGLPVRELKDGWTEVQEGINKMEEKKEILVKRNQKDLQAKTVWINDPSLMYPMEKEFKDAWLQISLPANPDDLRNGLIKAGLKPSSAPREAKTVKTKENRKKAARRGGKQTNTHMANLLRDFSHLRK</sequence>
<evidence type="ECO:0000256" key="5">
    <source>
        <dbReference type="ARBA" id="ARBA00023242"/>
    </source>
</evidence>
<keyword evidence="10" id="KW-1185">Reference proteome</keyword>
<evidence type="ECO:0000256" key="2">
    <source>
        <dbReference type="ARBA" id="ARBA00023015"/>
    </source>
</evidence>
<evidence type="ECO:0000259" key="8">
    <source>
        <dbReference type="PROSITE" id="PS51351"/>
    </source>
</evidence>
<comment type="function">
    <text evidence="6">Recruits TFIIH to the initiation complex and stimulates the RNA polymerase II C-terminal domain kinase and DNA-dependent ATPase activities of TFIIH. Both TFIIH and TFIIE are required for promoter clearance by RNA polymerase.</text>
</comment>
<protein>
    <recommendedName>
        <fullName evidence="8">TFIIE beta domain-containing protein</fullName>
    </recommendedName>
</protein>
<comment type="subcellular location">
    <subcellularLocation>
        <location evidence="1">Nucleus</location>
    </subcellularLocation>
</comment>
<dbReference type="Proteomes" id="UP000700596">
    <property type="component" value="Unassembled WGS sequence"/>
</dbReference>
<evidence type="ECO:0000256" key="1">
    <source>
        <dbReference type="ARBA" id="ARBA00004123"/>
    </source>
</evidence>
<dbReference type="PANTHER" id="PTHR12716:SF8">
    <property type="entry name" value="TRANSCRIPTION INITIATION FACTOR IIE SUBUNIT BETA"/>
    <property type="match status" value="1"/>
</dbReference>
<feature type="region of interest" description="Disordered" evidence="7">
    <location>
        <begin position="291"/>
        <end position="335"/>
    </location>
</feature>
<keyword evidence="2" id="KW-0805">Transcription regulation</keyword>
<dbReference type="Pfam" id="PF18121">
    <property type="entry name" value="TFA2_Winged_2"/>
    <property type="match status" value="1"/>
</dbReference>
<feature type="region of interest" description="Disordered" evidence="7">
    <location>
        <begin position="36"/>
        <end position="113"/>
    </location>
</feature>
<feature type="domain" description="TFIIE beta" evidence="8">
    <location>
        <begin position="111"/>
        <end position="193"/>
    </location>
</feature>
<dbReference type="CDD" id="cd07977">
    <property type="entry name" value="TFIIE_beta_winged_helix"/>
    <property type="match status" value="1"/>
</dbReference>
<feature type="compositionally biased region" description="Low complexity" evidence="7">
    <location>
        <begin position="73"/>
        <end position="93"/>
    </location>
</feature>
<feature type="compositionally biased region" description="Polar residues" evidence="7">
    <location>
        <begin position="102"/>
        <end position="113"/>
    </location>
</feature>
<dbReference type="EMBL" id="JAGMWT010000002">
    <property type="protein sequence ID" value="KAH7135577.1"/>
    <property type="molecule type" value="Genomic_DNA"/>
</dbReference>
<reference evidence="9" key="1">
    <citation type="journal article" date="2021" name="Nat. Commun.">
        <title>Genetic determinants of endophytism in the Arabidopsis root mycobiome.</title>
        <authorList>
            <person name="Mesny F."/>
            <person name="Miyauchi S."/>
            <person name="Thiergart T."/>
            <person name="Pickel B."/>
            <person name="Atanasova L."/>
            <person name="Karlsson M."/>
            <person name="Huettel B."/>
            <person name="Barry K.W."/>
            <person name="Haridas S."/>
            <person name="Chen C."/>
            <person name="Bauer D."/>
            <person name="Andreopoulos W."/>
            <person name="Pangilinan J."/>
            <person name="LaButti K."/>
            <person name="Riley R."/>
            <person name="Lipzen A."/>
            <person name="Clum A."/>
            <person name="Drula E."/>
            <person name="Henrissat B."/>
            <person name="Kohler A."/>
            <person name="Grigoriev I.V."/>
            <person name="Martin F.M."/>
            <person name="Hacquard S."/>
        </authorList>
    </citation>
    <scope>NUCLEOTIDE SEQUENCE</scope>
    <source>
        <strain evidence="9">MPI-CAGE-CH-0243</strain>
    </source>
</reference>
<dbReference type="GO" id="GO:0006367">
    <property type="term" value="P:transcription initiation at RNA polymerase II promoter"/>
    <property type="evidence" value="ECO:0007669"/>
    <property type="project" value="InterPro"/>
</dbReference>
<name>A0A9P9EDR7_9PLEO</name>
<gene>
    <name evidence="9" type="ORF">B0J11DRAFT_547463</name>
</gene>
<evidence type="ECO:0000256" key="4">
    <source>
        <dbReference type="ARBA" id="ARBA00023163"/>
    </source>
</evidence>
<dbReference type="GO" id="GO:0003677">
    <property type="term" value="F:DNA binding"/>
    <property type="evidence" value="ECO:0007669"/>
    <property type="project" value="UniProtKB-KW"/>
</dbReference>
<keyword evidence="4" id="KW-0804">Transcription</keyword>
<dbReference type="PROSITE" id="PS51351">
    <property type="entry name" value="TFIIE_BETA_C"/>
    <property type="match status" value="1"/>
</dbReference>
<dbReference type="InterPro" id="IPR003166">
    <property type="entry name" value="TFIIE_bsu_DNA-bd"/>
</dbReference>
<evidence type="ECO:0000256" key="6">
    <source>
        <dbReference type="ARBA" id="ARBA00025581"/>
    </source>
</evidence>